<comment type="caution">
    <text evidence="2">The sequence shown here is derived from an EMBL/GenBank/DDBJ whole genome shotgun (WGS) entry which is preliminary data.</text>
</comment>
<dbReference type="CDD" id="cd04051">
    <property type="entry name" value="C2_SRC2_like"/>
    <property type="match status" value="1"/>
</dbReference>
<dbReference type="PANTHER" id="PTHR32246:SF163">
    <property type="entry name" value="PROTEIN SRC2-LIKE"/>
    <property type="match status" value="1"/>
</dbReference>
<dbReference type="OrthoDB" id="270970at2759"/>
<dbReference type="Proteomes" id="UP000241394">
    <property type="component" value="Chromosome LG7"/>
</dbReference>
<protein>
    <recommendedName>
        <fullName evidence="1">C2 domain-containing protein</fullName>
    </recommendedName>
</protein>
<dbReference type="STRING" id="1590841.A0A2R6RD82"/>
<dbReference type="InterPro" id="IPR035892">
    <property type="entry name" value="C2_domain_sf"/>
</dbReference>
<dbReference type="AlphaFoldDB" id="A0A2R6RD82"/>
<name>A0A2R6RD82_ACTCC</name>
<dbReference type="GO" id="GO:0006952">
    <property type="term" value="P:defense response"/>
    <property type="evidence" value="ECO:0007669"/>
    <property type="project" value="InterPro"/>
</dbReference>
<feature type="domain" description="C2" evidence="1">
    <location>
        <begin position="1"/>
        <end position="112"/>
    </location>
</feature>
<evidence type="ECO:0000259" key="1">
    <source>
        <dbReference type="PROSITE" id="PS50004"/>
    </source>
</evidence>
<dbReference type="PANTHER" id="PTHR32246">
    <property type="entry name" value="INGRESSION PROTEIN FIC1"/>
    <property type="match status" value="1"/>
</dbReference>
<reference evidence="2 3" key="1">
    <citation type="submission" date="2017-07" db="EMBL/GenBank/DDBJ databases">
        <title>An improved, manually edited Actinidia chinensis var. chinensis (kiwifruit) genome highlights the challenges associated with draft genomes and gene prediction in plants.</title>
        <authorList>
            <person name="Pilkington S."/>
            <person name="Crowhurst R."/>
            <person name="Hilario E."/>
            <person name="Nardozza S."/>
            <person name="Fraser L."/>
            <person name="Peng Y."/>
            <person name="Gunaseelan K."/>
            <person name="Simpson R."/>
            <person name="Tahir J."/>
            <person name="Deroles S."/>
            <person name="Templeton K."/>
            <person name="Luo Z."/>
            <person name="Davy M."/>
            <person name="Cheng C."/>
            <person name="Mcneilage M."/>
            <person name="Scaglione D."/>
            <person name="Liu Y."/>
            <person name="Zhang Q."/>
            <person name="Datson P."/>
            <person name="De Silva N."/>
            <person name="Gardiner S."/>
            <person name="Bassett H."/>
            <person name="Chagne D."/>
            <person name="Mccallum J."/>
            <person name="Dzierzon H."/>
            <person name="Deng C."/>
            <person name="Wang Y.-Y."/>
            <person name="Barron N."/>
            <person name="Manako K."/>
            <person name="Bowen J."/>
            <person name="Foster T."/>
            <person name="Erridge Z."/>
            <person name="Tiffin H."/>
            <person name="Waite C."/>
            <person name="Davies K."/>
            <person name="Grierson E."/>
            <person name="Laing W."/>
            <person name="Kirk R."/>
            <person name="Chen X."/>
            <person name="Wood M."/>
            <person name="Montefiori M."/>
            <person name="Brummell D."/>
            <person name="Schwinn K."/>
            <person name="Catanach A."/>
            <person name="Fullerton C."/>
            <person name="Li D."/>
            <person name="Meiyalaghan S."/>
            <person name="Nieuwenhuizen N."/>
            <person name="Read N."/>
            <person name="Prakash R."/>
            <person name="Hunter D."/>
            <person name="Zhang H."/>
            <person name="Mckenzie M."/>
            <person name="Knabel M."/>
            <person name="Harris A."/>
            <person name="Allan A."/>
            <person name="Chen A."/>
            <person name="Janssen B."/>
            <person name="Plunkett B."/>
            <person name="Dwamena C."/>
            <person name="Voogd C."/>
            <person name="Leif D."/>
            <person name="Lafferty D."/>
            <person name="Souleyre E."/>
            <person name="Varkonyi-Gasic E."/>
            <person name="Gambi F."/>
            <person name="Hanley J."/>
            <person name="Yao J.-L."/>
            <person name="Cheung J."/>
            <person name="David K."/>
            <person name="Warren B."/>
            <person name="Marsh K."/>
            <person name="Snowden K."/>
            <person name="Lin-Wang K."/>
            <person name="Brian L."/>
            <person name="Martinez-Sanchez M."/>
            <person name="Wang M."/>
            <person name="Ileperuma N."/>
            <person name="Macnee N."/>
            <person name="Campin R."/>
            <person name="Mcatee P."/>
            <person name="Drummond R."/>
            <person name="Espley R."/>
            <person name="Ireland H."/>
            <person name="Wu R."/>
            <person name="Atkinson R."/>
            <person name="Karunairetnam S."/>
            <person name="Bulley S."/>
            <person name="Chunkath S."/>
            <person name="Hanley Z."/>
            <person name="Storey R."/>
            <person name="Thrimawithana A."/>
            <person name="Thomson S."/>
            <person name="David C."/>
            <person name="Testolin R."/>
        </authorList>
    </citation>
    <scope>NUCLEOTIDE SEQUENCE [LARGE SCALE GENOMIC DNA]</scope>
    <source>
        <strain evidence="3">cv. Red5</strain>
        <tissue evidence="2">Young leaf</tissue>
    </source>
</reference>
<dbReference type="InterPro" id="IPR044750">
    <property type="entry name" value="C2_SRC2/BAP"/>
</dbReference>
<evidence type="ECO:0000313" key="2">
    <source>
        <dbReference type="EMBL" id="PSS26524.1"/>
    </source>
</evidence>
<gene>
    <name evidence="2" type="ORF">CEY00_Acc07820</name>
</gene>
<dbReference type="FunCoup" id="A0A2R6RD82">
    <property type="interactions" value="822"/>
</dbReference>
<reference evidence="3" key="2">
    <citation type="journal article" date="2018" name="BMC Genomics">
        <title>A manually annotated Actinidia chinensis var. chinensis (kiwifruit) genome highlights the challenges associated with draft genomes and gene prediction in plants.</title>
        <authorList>
            <person name="Pilkington S.M."/>
            <person name="Crowhurst R."/>
            <person name="Hilario E."/>
            <person name="Nardozza S."/>
            <person name="Fraser L."/>
            <person name="Peng Y."/>
            <person name="Gunaseelan K."/>
            <person name="Simpson R."/>
            <person name="Tahir J."/>
            <person name="Deroles S.C."/>
            <person name="Templeton K."/>
            <person name="Luo Z."/>
            <person name="Davy M."/>
            <person name="Cheng C."/>
            <person name="McNeilage M."/>
            <person name="Scaglione D."/>
            <person name="Liu Y."/>
            <person name="Zhang Q."/>
            <person name="Datson P."/>
            <person name="De Silva N."/>
            <person name="Gardiner S.E."/>
            <person name="Bassett H."/>
            <person name="Chagne D."/>
            <person name="McCallum J."/>
            <person name="Dzierzon H."/>
            <person name="Deng C."/>
            <person name="Wang Y.Y."/>
            <person name="Barron L."/>
            <person name="Manako K."/>
            <person name="Bowen J."/>
            <person name="Foster T.M."/>
            <person name="Erridge Z.A."/>
            <person name="Tiffin H."/>
            <person name="Waite C.N."/>
            <person name="Davies K.M."/>
            <person name="Grierson E.P."/>
            <person name="Laing W.A."/>
            <person name="Kirk R."/>
            <person name="Chen X."/>
            <person name="Wood M."/>
            <person name="Montefiori M."/>
            <person name="Brummell D.A."/>
            <person name="Schwinn K.E."/>
            <person name="Catanach A."/>
            <person name="Fullerton C."/>
            <person name="Li D."/>
            <person name="Meiyalaghan S."/>
            <person name="Nieuwenhuizen N."/>
            <person name="Read N."/>
            <person name="Prakash R."/>
            <person name="Hunter D."/>
            <person name="Zhang H."/>
            <person name="McKenzie M."/>
            <person name="Knabel M."/>
            <person name="Harris A."/>
            <person name="Allan A.C."/>
            <person name="Gleave A."/>
            <person name="Chen A."/>
            <person name="Janssen B.J."/>
            <person name="Plunkett B."/>
            <person name="Ampomah-Dwamena C."/>
            <person name="Voogd C."/>
            <person name="Leif D."/>
            <person name="Lafferty D."/>
            <person name="Souleyre E.J.F."/>
            <person name="Varkonyi-Gasic E."/>
            <person name="Gambi F."/>
            <person name="Hanley J."/>
            <person name="Yao J.L."/>
            <person name="Cheung J."/>
            <person name="David K.M."/>
            <person name="Warren B."/>
            <person name="Marsh K."/>
            <person name="Snowden K.C."/>
            <person name="Lin-Wang K."/>
            <person name="Brian L."/>
            <person name="Martinez-Sanchez M."/>
            <person name="Wang M."/>
            <person name="Ileperuma N."/>
            <person name="Macnee N."/>
            <person name="Campin R."/>
            <person name="McAtee P."/>
            <person name="Drummond R.S.M."/>
            <person name="Espley R.V."/>
            <person name="Ireland H.S."/>
            <person name="Wu R."/>
            <person name="Atkinson R.G."/>
            <person name="Karunairetnam S."/>
            <person name="Bulley S."/>
            <person name="Chunkath S."/>
            <person name="Hanley Z."/>
            <person name="Storey R."/>
            <person name="Thrimawithana A.H."/>
            <person name="Thomson S."/>
            <person name="David C."/>
            <person name="Testolin R."/>
            <person name="Huang H."/>
            <person name="Hellens R.P."/>
            <person name="Schaffer R.J."/>
        </authorList>
    </citation>
    <scope>NUCLEOTIDE SEQUENCE [LARGE SCALE GENOMIC DNA]</scope>
    <source>
        <strain evidence="3">cv. Red5</strain>
    </source>
</reference>
<dbReference type="InParanoid" id="A0A2R6RD82"/>
<dbReference type="InterPro" id="IPR000008">
    <property type="entry name" value="C2_dom"/>
</dbReference>
<dbReference type="SMART" id="SM00239">
    <property type="entry name" value="C2"/>
    <property type="match status" value="1"/>
</dbReference>
<dbReference type="Gene3D" id="2.60.40.150">
    <property type="entry name" value="C2 domain"/>
    <property type="match status" value="1"/>
</dbReference>
<dbReference type="EMBL" id="NKQK01000007">
    <property type="protein sequence ID" value="PSS26524.1"/>
    <property type="molecule type" value="Genomic_DNA"/>
</dbReference>
<accession>A0A2R6RD82</accession>
<keyword evidence="3" id="KW-1185">Reference proteome</keyword>
<organism evidence="2 3">
    <name type="scientific">Actinidia chinensis var. chinensis</name>
    <name type="common">Chinese soft-hair kiwi</name>
    <dbReference type="NCBI Taxonomy" id="1590841"/>
    <lineage>
        <taxon>Eukaryota</taxon>
        <taxon>Viridiplantae</taxon>
        <taxon>Streptophyta</taxon>
        <taxon>Embryophyta</taxon>
        <taxon>Tracheophyta</taxon>
        <taxon>Spermatophyta</taxon>
        <taxon>Magnoliopsida</taxon>
        <taxon>eudicotyledons</taxon>
        <taxon>Gunneridae</taxon>
        <taxon>Pentapetalae</taxon>
        <taxon>asterids</taxon>
        <taxon>Ericales</taxon>
        <taxon>Actinidiaceae</taxon>
        <taxon>Actinidia</taxon>
    </lineage>
</organism>
<proteinExistence type="predicted"/>
<dbReference type="SUPFAM" id="SSF49562">
    <property type="entry name" value="C2 domain (Calcium/lipid-binding domain, CaLB)"/>
    <property type="match status" value="1"/>
</dbReference>
<sequence length="278" mass="29097">MEYRPLDITVISAENLKDVNLISKMDVYVEVSIGGDPVGKRKTHVDANGGKSPKWNHRLKFNVGVDVLAANPALPLLFKIRSDRPLGDKDIGDVSVPIKELLLGADGSERVVECQVRTPSGKPKGTLKFSYKFGDKLAAPDEPPPPPSKWKNTGGEAVTAYPAHPGPSAAYPPSAHVGYAQPYAAGYTQPQPGYGYPPPQPQLGYGGAPTPAPGYGYPAPGYGYPPVQAAVQKPKKKSNLGLGLAGGLLGGLLVGDMISDVGDMSACDAGFGDAGFDF</sequence>
<evidence type="ECO:0000313" key="3">
    <source>
        <dbReference type="Proteomes" id="UP000241394"/>
    </source>
</evidence>
<dbReference type="Pfam" id="PF00168">
    <property type="entry name" value="C2"/>
    <property type="match status" value="1"/>
</dbReference>
<dbReference type="OMA" id="GMAYNQQ"/>
<dbReference type="Gramene" id="PSS26524">
    <property type="protein sequence ID" value="PSS26524"/>
    <property type="gene ID" value="CEY00_Acc07820"/>
</dbReference>
<dbReference type="PROSITE" id="PS50004">
    <property type="entry name" value="C2"/>
    <property type="match status" value="1"/>
</dbReference>